<name>A0A6C0EWA3_9ZZZZ</name>
<feature type="compositionally biased region" description="Polar residues" evidence="1">
    <location>
        <begin position="14"/>
        <end position="31"/>
    </location>
</feature>
<evidence type="ECO:0000313" key="2">
    <source>
        <dbReference type="EMBL" id="QHT33436.1"/>
    </source>
</evidence>
<feature type="compositionally biased region" description="Basic and acidic residues" evidence="1">
    <location>
        <begin position="419"/>
        <end position="428"/>
    </location>
</feature>
<proteinExistence type="predicted"/>
<sequence length="561" mass="62604">MSDPTKKSIVINKSFLSGSDNYNSSTNPNQNKKSKKNTRHLSEELIKPNKLKKILLDKINAKRKAEQYSSTSSSSNMSGGGSSNDILDVSKETKMFSSEFKKSLEFLDNYVNQKKTDNHKTKTLKKQNAGSLNHDILKSLHNNNNNKSNNSNVLFPPNISNQSIQTQAYIPQPVQQFQSIQPTQSTHSTQITIPVANNIQHSVPSSVSSSLPSSPIFQKIHLQIPSKIQHSQQSLHNLTPQSVPKINLAIGKTTNENLIYTELPPELQNFTPPVYSISSSSPLPSPSYSATSLDSLPQLTSFSPDISALETREAIDAREMNKLSNIENNNSEDTTNINLNKTSLSTTSTTFSPIKLTDSPYGCLKGGNKPTFRTYNKTIKSSARFSDDTSDNVYSDRQTKLRELQDKHGKKTSVYDSKNNTDDNRNVSDDSDDNDDNDDDNDGAIHKRNKNHLKKTKIRRHLRTTITKKFKLGKQAGNIVGVLIKNNDTRKNIQKEHGLLKNKQLPDIKKYLVEKNMIKIGSTAPPGVIRKIYEASILAGEVDNIGKGVVLHNFLEDKKTW</sequence>
<reference evidence="2" key="1">
    <citation type="journal article" date="2020" name="Nature">
        <title>Giant virus diversity and host interactions through global metagenomics.</title>
        <authorList>
            <person name="Schulz F."/>
            <person name="Roux S."/>
            <person name="Paez-Espino D."/>
            <person name="Jungbluth S."/>
            <person name="Walsh D.A."/>
            <person name="Denef V.J."/>
            <person name="McMahon K.D."/>
            <person name="Konstantinidis K.T."/>
            <person name="Eloe-Fadrosh E.A."/>
            <person name="Kyrpides N.C."/>
            <person name="Woyke T."/>
        </authorList>
    </citation>
    <scope>NUCLEOTIDE SEQUENCE</scope>
    <source>
        <strain evidence="2">GVMAG-M-3300009161-36</strain>
    </source>
</reference>
<evidence type="ECO:0000256" key="1">
    <source>
        <dbReference type="SAM" id="MobiDB-lite"/>
    </source>
</evidence>
<organism evidence="2">
    <name type="scientific">viral metagenome</name>
    <dbReference type="NCBI Taxonomy" id="1070528"/>
    <lineage>
        <taxon>unclassified sequences</taxon>
        <taxon>metagenomes</taxon>
        <taxon>organismal metagenomes</taxon>
    </lineage>
</organism>
<accession>A0A6C0EWA3</accession>
<protein>
    <submittedName>
        <fullName evidence="2">Uncharacterized protein</fullName>
    </submittedName>
</protein>
<dbReference type="EMBL" id="MN738968">
    <property type="protein sequence ID" value="QHT33436.1"/>
    <property type="molecule type" value="Genomic_DNA"/>
</dbReference>
<feature type="compositionally biased region" description="Basic residues" evidence="1">
    <location>
        <begin position="446"/>
        <end position="457"/>
    </location>
</feature>
<feature type="region of interest" description="Disordered" evidence="1">
    <location>
        <begin position="1"/>
        <end position="40"/>
    </location>
</feature>
<feature type="region of interest" description="Disordered" evidence="1">
    <location>
        <begin position="402"/>
        <end position="457"/>
    </location>
</feature>
<dbReference type="AlphaFoldDB" id="A0A6C0EWA3"/>
<feature type="region of interest" description="Disordered" evidence="1">
    <location>
        <begin position="63"/>
        <end position="86"/>
    </location>
</feature>
<feature type="compositionally biased region" description="Acidic residues" evidence="1">
    <location>
        <begin position="429"/>
        <end position="442"/>
    </location>
</feature>